<feature type="transmembrane region" description="Helical" evidence="2">
    <location>
        <begin position="50"/>
        <end position="70"/>
    </location>
</feature>
<dbReference type="PANTHER" id="PTHR30487">
    <property type="entry name" value="TYPE 4 PREPILIN-LIKE PROTEINS LEADER PEPTIDE-PROCESSING ENZYME"/>
    <property type="match status" value="1"/>
</dbReference>
<dbReference type="AlphaFoldDB" id="A0A0M1NJQ9"/>
<keyword evidence="2" id="KW-1133">Transmembrane helix</keyword>
<dbReference type="PATRIC" id="fig|1705565.3.peg.5748"/>
<evidence type="ECO:0000256" key="2">
    <source>
        <dbReference type="SAM" id="Phobius"/>
    </source>
</evidence>
<proteinExistence type="inferred from homology"/>
<dbReference type="Gene3D" id="1.20.120.1220">
    <property type="match status" value="1"/>
</dbReference>
<keyword evidence="2" id="KW-0472">Membrane</keyword>
<feature type="domain" description="Prepilin type IV endopeptidase peptidase" evidence="3">
    <location>
        <begin position="6"/>
        <end position="112"/>
    </location>
</feature>
<dbReference type="Proteomes" id="UP000036932">
    <property type="component" value="Unassembled WGS sequence"/>
</dbReference>
<dbReference type="GO" id="GO:0005886">
    <property type="term" value="C:plasma membrane"/>
    <property type="evidence" value="ECO:0007669"/>
    <property type="project" value="TreeGrafter"/>
</dbReference>
<evidence type="ECO:0000259" key="3">
    <source>
        <dbReference type="Pfam" id="PF01478"/>
    </source>
</evidence>
<gene>
    <name evidence="4" type="ORF">AM231_18975</name>
</gene>
<feature type="transmembrane region" description="Helical" evidence="2">
    <location>
        <begin position="90"/>
        <end position="113"/>
    </location>
</feature>
<name>A0A0M1NJQ9_9BACL</name>
<dbReference type="PANTHER" id="PTHR30487:SF0">
    <property type="entry name" value="PREPILIN LEADER PEPTIDASE_N-METHYLTRANSFERASE-RELATED"/>
    <property type="match status" value="1"/>
</dbReference>
<dbReference type="OrthoDB" id="5508079at2"/>
<comment type="caution">
    <text evidence="4">The sequence shown here is derived from an EMBL/GenBank/DDBJ whole genome shotgun (WGS) entry which is preliminary data.</text>
</comment>
<keyword evidence="5" id="KW-1185">Reference proteome</keyword>
<dbReference type="Pfam" id="PF01478">
    <property type="entry name" value="Peptidase_A24"/>
    <property type="match status" value="1"/>
</dbReference>
<evidence type="ECO:0000313" key="5">
    <source>
        <dbReference type="Proteomes" id="UP000036932"/>
    </source>
</evidence>
<accession>A0A0M1NJQ9</accession>
<dbReference type="GO" id="GO:0006465">
    <property type="term" value="P:signal peptide processing"/>
    <property type="evidence" value="ECO:0007669"/>
    <property type="project" value="TreeGrafter"/>
</dbReference>
<dbReference type="GO" id="GO:0004190">
    <property type="term" value="F:aspartic-type endopeptidase activity"/>
    <property type="evidence" value="ECO:0007669"/>
    <property type="project" value="InterPro"/>
</dbReference>
<reference evidence="5" key="1">
    <citation type="submission" date="2015-08" db="EMBL/GenBank/DDBJ databases">
        <title>Genome sequencing project for genomic taxonomy and phylogenomics of Bacillus-like bacteria.</title>
        <authorList>
            <person name="Liu B."/>
            <person name="Wang J."/>
            <person name="Zhu Y."/>
            <person name="Liu G."/>
            <person name="Chen Q."/>
            <person name="Chen Z."/>
            <person name="Lan J."/>
            <person name="Che J."/>
            <person name="Ge C."/>
            <person name="Shi H."/>
            <person name="Pan Z."/>
            <person name="Liu X."/>
        </authorList>
    </citation>
    <scope>NUCLEOTIDE SEQUENCE [LARGE SCALE GENOMIC DNA]</scope>
    <source>
        <strain evidence="5">FJAT-22460</strain>
    </source>
</reference>
<evidence type="ECO:0000313" key="4">
    <source>
        <dbReference type="EMBL" id="KOR82411.1"/>
    </source>
</evidence>
<dbReference type="RefSeq" id="WP_054404025.1">
    <property type="nucleotide sequence ID" value="NZ_LIUT01000003.1"/>
</dbReference>
<comment type="similarity">
    <text evidence="1">Belongs to the peptidase A24 family.</text>
</comment>
<dbReference type="InterPro" id="IPR000045">
    <property type="entry name" value="Prepilin_IV_endopep_pep"/>
</dbReference>
<dbReference type="EMBL" id="LIUT01000003">
    <property type="protein sequence ID" value="KOR82411.1"/>
    <property type="molecule type" value="Genomic_DNA"/>
</dbReference>
<evidence type="ECO:0000256" key="1">
    <source>
        <dbReference type="ARBA" id="ARBA00005801"/>
    </source>
</evidence>
<sequence length="170" mass="18675">MAVAFIVCAVYLIAAFFTDLRSMRIPNVLTVSAMLSGLIYHSIVNGWEGLFFSLKGLGAGFLILLLMYFIGAVGAGDVKLFGGIGALTGLWFTVQGIMYSVLFAGVIGLFILLWRREALKRLRKLAGSIVGVFIFKSGLTWRNHQEEHLRFPFMIAVLPGVISTYLVLHG</sequence>
<protein>
    <submittedName>
        <fullName evidence="4">Peptidase A24</fullName>
    </submittedName>
</protein>
<dbReference type="InterPro" id="IPR050882">
    <property type="entry name" value="Prepilin_peptidase/N-MTase"/>
</dbReference>
<organism evidence="4 5">
    <name type="scientific">Paenibacillus solani</name>
    <dbReference type="NCBI Taxonomy" id="1705565"/>
    <lineage>
        <taxon>Bacteria</taxon>
        <taxon>Bacillati</taxon>
        <taxon>Bacillota</taxon>
        <taxon>Bacilli</taxon>
        <taxon>Bacillales</taxon>
        <taxon>Paenibacillaceae</taxon>
        <taxon>Paenibacillus</taxon>
    </lineage>
</organism>
<feature type="transmembrane region" description="Helical" evidence="2">
    <location>
        <begin position="25"/>
        <end position="43"/>
    </location>
</feature>
<feature type="transmembrane region" description="Helical" evidence="2">
    <location>
        <begin position="149"/>
        <end position="168"/>
    </location>
</feature>
<keyword evidence="2" id="KW-0812">Transmembrane</keyword>